<feature type="compositionally biased region" description="Basic residues" evidence="1">
    <location>
        <begin position="120"/>
        <end position="131"/>
    </location>
</feature>
<evidence type="ECO:0000256" key="1">
    <source>
        <dbReference type="SAM" id="MobiDB-lite"/>
    </source>
</evidence>
<evidence type="ECO:0000313" key="2">
    <source>
        <dbReference type="EMBL" id="ORY46751.1"/>
    </source>
</evidence>
<protein>
    <submittedName>
        <fullName evidence="2">Uncharacterized protein</fullName>
    </submittedName>
</protein>
<dbReference type="AlphaFoldDB" id="A0A1Y2CI69"/>
<sequence>MPRRQRRPPFKHGPHSSFHCWDIHVHSNTGNIRIRKPGTLDLWNRYSIRINPSNNTTQFETKIRDLISNNPTTRGFLLGKKTFSKSLPPPLNSSNTQTRIFHRLNLHNPSTHPPPTFLSHNKHNTRNRHPPLPHPTLKNPRNL</sequence>
<dbReference type="EMBL" id="MCGO01000015">
    <property type="protein sequence ID" value="ORY46751.1"/>
    <property type="molecule type" value="Genomic_DNA"/>
</dbReference>
<feature type="region of interest" description="Disordered" evidence="1">
    <location>
        <begin position="106"/>
        <end position="143"/>
    </location>
</feature>
<reference evidence="2 3" key="1">
    <citation type="submission" date="2016-07" db="EMBL/GenBank/DDBJ databases">
        <title>Pervasive Adenine N6-methylation of Active Genes in Fungi.</title>
        <authorList>
            <consortium name="DOE Joint Genome Institute"/>
            <person name="Mondo S.J."/>
            <person name="Dannebaum R.O."/>
            <person name="Kuo R.C."/>
            <person name="Labutti K."/>
            <person name="Haridas S."/>
            <person name="Kuo A."/>
            <person name="Salamov A."/>
            <person name="Ahrendt S.R."/>
            <person name="Lipzen A."/>
            <person name="Sullivan W."/>
            <person name="Andreopoulos W.B."/>
            <person name="Clum A."/>
            <person name="Lindquist E."/>
            <person name="Daum C."/>
            <person name="Ramamoorthy G.K."/>
            <person name="Gryganskyi A."/>
            <person name="Culley D."/>
            <person name="Magnuson J.K."/>
            <person name="James T.Y."/>
            <person name="O'Malley M.A."/>
            <person name="Stajich J.E."/>
            <person name="Spatafora J.W."/>
            <person name="Visel A."/>
            <person name="Grigoriev I.V."/>
        </authorList>
    </citation>
    <scope>NUCLEOTIDE SEQUENCE [LARGE SCALE GENOMIC DNA]</scope>
    <source>
        <strain evidence="2 3">JEL800</strain>
    </source>
</reference>
<evidence type="ECO:0000313" key="3">
    <source>
        <dbReference type="Proteomes" id="UP000193642"/>
    </source>
</evidence>
<dbReference type="Proteomes" id="UP000193642">
    <property type="component" value="Unassembled WGS sequence"/>
</dbReference>
<organism evidence="2 3">
    <name type="scientific">Rhizoclosmatium globosum</name>
    <dbReference type="NCBI Taxonomy" id="329046"/>
    <lineage>
        <taxon>Eukaryota</taxon>
        <taxon>Fungi</taxon>
        <taxon>Fungi incertae sedis</taxon>
        <taxon>Chytridiomycota</taxon>
        <taxon>Chytridiomycota incertae sedis</taxon>
        <taxon>Chytridiomycetes</taxon>
        <taxon>Chytridiales</taxon>
        <taxon>Chytriomycetaceae</taxon>
        <taxon>Rhizoclosmatium</taxon>
    </lineage>
</organism>
<gene>
    <name evidence="2" type="ORF">BCR33DRAFT_109257</name>
</gene>
<accession>A0A1Y2CI69</accession>
<keyword evidence="3" id="KW-1185">Reference proteome</keyword>
<proteinExistence type="predicted"/>
<comment type="caution">
    <text evidence="2">The sequence shown here is derived from an EMBL/GenBank/DDBJ whole genome shotgun (WGS) entry which is preliminary data.</text>
</comment>
<name>A0A1Y2CI69_9FUNG</name>